<gene>
    <name evidence="1" type="ORF">BJ138DRAFT_1162238</name>
</gene>
<evidence type="ECO:0000313" key="2">
    <source>
        <dbReference type="Proteomes" id="UP000790377"/>
    </source>
</evidence>
<comment type="caution">
    <text evidence="1">The sequence shown here is derived from an EMBL/GenBank/DDBJ whole genome shotgun (WGS) entry which is preliminary data.</text>
</comment>
<accession>A0ACB8A0Z3</accession>
<protein>
    <submittedName>
        <fullName evidence="1">Uncharacterized protein</fullName>
    </submittedName>
</protein>
<proteinExistence type="predicted"/>
<sequence>MHHALLIGEIQLYVFHQISDKRTLSALARTCQTFTEAALDVLWRDLKSFTKLIQCMPRDLWTIGPQTSDLSKGLKRHTLKLQRSITASDWAIFQKYSHRVRSTGVNVPGMALDSTCILALCSPSAPTPLLPNLTSLAWRQDSDVHLLLLARLFSPAILTSLHLLVELESAPPFSFENCPSLKYLHVTGDQHFTSQPDVLERLKWSVNRLQSLETIIWPALGSETILSLSRLPVLKDATFNLPSDFSTYTATLPPRPPLQKLPFSRLRTLTITDHGLTPVAAFLRYFNVLVHLETLNITSTSCPSLATIQGLITALGSSSLCDTLRNLAVCHRSPRDSCVGGYKIDPLLRFHRLESLVLDIRCSFISINDATLGAIPDAWPNISTLFLNKDGPWWPSSAFTTPSGLIRLLEACPRLEQLNLSVNLSSVDRDDSNPLSPGGYTLDSHLTGGPARLRKLVLGPFMVTHPRGVARFLASILPGRVDLSMRWGALGSYEESERTYETGWSLTKRAYYDICDAIRNGGET</sequence>
<reference evidence="1" key="1">
    <citation type="journal article" date="2021" name="New Phytol.">
        <title>Evolutionary innovations through gain and loss of genes in the ectomycorrhizal Boletales.</title>
        <authorList>
            <person name="Wu G."/>
            <person name="Miyauchi S."/>
            <person name="Morin E."/>
            <person name="Kuo A."/>
            <person name="Drula E."/>
            <person name="Varga T."/>
            <person name="Kohler A."/>
            <person name="Feng B."/>
            <person name="Cao Y."/>
            <person name="Lipzen A."/>
            <person name="Daum C."/>
            <person name="Hundley H."/>
            <person name="Pangilinan J."/>
            <person name="Johnson J."/>
            <person name="Barry K."/>
            <person name="LaButti K."/>
            <person name="Ng V."/>
            <person name="Ahrendt S."/>
            <person name="Min B."/>
            <person name="Choi I.G."/>
            <person name="Park H."/>
            <person name="Plett J.M."/>
            <person name="Magnuson J."/>
            <person name="Spatafora J.W."/>
            <person name="Nagy L.G."/>
            <person name="Henrissat B."/>
            <person name="Grigoriev I.V."/>
            <person name="Yang Z.L."/>
            <person name="Xu J."/>
            <person name="Martin F.M."/>
        </authorList>
    </citation>
    <scope>NUCLEOTIDE SEQUENCE</scope>
    <source>
        <strain evidence="1">ATCC 28755</strain>
    </source>
</reference>
<dbReference type="Proteomes" id="UP000790377">
    <property type="component" value="Unassembled WGS sequence"/>
</dbReference>
<name>A0ACB8A0Z3_9AGAM</name>
<organism evidence="1 2">
    <name type="scientific">Hygrophoropsis aurantiaca</name>
    <dbReference type="NCBI Taxonomy" id="72124"/>
    <lineage>
        <taxon>Eukaryota</taxon>
        <taxon>Fungi</taxon>
        <taxon>Dikarya</taxon>
        <taxon>Basidiomycota</taxon>
        <taxon>Agaricomycotina</taxon>
        <taxon>Agaricomycetes</taxon>
        <taxon>Agaricomycetidae</taxon>
        <taxon>Boletales</taxon>
        <taxon>Coniophorineae</taxon>
        <taxon>Hygrophoropsidaceae</taxon>
        <taxon>Hygrophoropsis</taxon>
    </lineage>
</organism>
<dbReference type="EMBL" id="MU267995">
    <property type="protein sequence ID" value="KAH7906622.1"/>
    <property type="molecule type" value="Genomic_DNA"/>
</dbReference>
<keyword evidence="2" id="KW-1185">Reference proteome</keyword>
<evidence type="ECO:0000313" key="1">
    <source>
        <dbReference type="EMBL" id="KAH7906622.1"/>
    </source>
</evidence>